<sequence length="505" mass="55171">MGQPTTLMSGGDGTNTLTQLDTGPGIESASIRLYALTARNNVWSRSSGILFMSTENAVSEPGANGSGVPDCEYRISYRATEFPPISGEVHVSRAFSSDLTTSALRSPTRPTFADDDDRSSAVYVTDSGAMILLLTGIHGISFNVSVGVVLPSICIAAAIRNSYFKSINSKSTNHRVEISRINTIAFHDIRICRNNIVPLVQALALTTGEFFDNGLAITCTSSRVDSLRRAGQSDGSDKWIFRVVRINSELSRFTHMVFQNEASRYHASFNAQAKHAGSLESPVEYGIFDATWSLASDVCNLLRPCRRLAEESLADTSPTSVLAGRSCTAHLRIANRKKLHDSCINLYARCFAVHTLSIISFVSSMTTTYHLPFGKVRMSIYDFHNAPPSTKCILFCRCVTVVTGSIAELTYAPSLGNGFVGTSIDLGLRRFRCIARRINRITGISNLVEYAIPFSGLLEQPVTRIYTISGTAAALRLLRPQGVSMNWVRKSDVNVWRFSLAANDT</sequence>
<feature type="non-terminal residue" evidence="2">
    <location>
        <position position="505"/>
    </location>
</feature>
<dbReference type="AlphaFoldDB" id="A0A6G0SZ01"/>
<evidence type="ECO:0000313" key="3">
    <source>
        <dbReference type="Proteomes" id="UP000475862"/>
    </source>
</evidence>
<organism evidence="2 3">
    <name type="scientific">Aphis glycines</name>
    <name type="common">Soybean aphid</name>
    <dbReference type="NCBI Taxonomy" id="307491"/>
    <lineage>
        <taxon>Eukaryota</taxon>
        <taxon>Metazoa</taxon>
        <taxon>Ecdysozoa</taxon>
        <taxon>Arthropoda</taxon>
        <taxon>Hexapoda</taxon>
        <taxon>Insecta</taxon>
        <taxon>Pterygota</taxon>
        <taxon>Neoptera</taxon>
        <taxon>Paraneoptera</taxon>
        <taxon>Hemiptera</taxon>
        <taxon>Sternorrhyncha</taxon>
        <taxon>Aphidomorpha</taxon>
        <taxon>Aphidoidea</taxon>
        <taxon>Aphididae</taxon>
        <taxon>Aphidini</taxon>
        <taxon>Aphis</taxon>
        <taxon>Aphis</taxon>
    </lineage>
</organism>
<accession>A0A6G0SZ01</accession>
<gene>
    <name evidence="2" type="ORF">AGLY_016155</name>
</gene>
<name>A0A6G0SZ01_APHGL</name>
<dbReference type="Proteomes" id="UP000475862">
    <property type="component" value="Unassembled WGS sequence"/>
</dbReference>
<keyword evidence="3" id="KW-1185">Reference proteome</keyword>
<evidence type="ECO:0000256" key="1">
    <source>
        <dbReference type="SAM" id="MobiDB-lite"/>
    </source>
</evidence>
<protein>
    <submittedName>
        <fullName evidence="2">Uncharacterized protein</fullName>
    </submittedName>
</protein>
<reference evidence="2 3" key="1">
    <citation type="submission" date="2019-08" db="EMBL/GenBank/DDBJ databases">
        <title>The genome of the soybean aphid Biotype 1, its phylome, world population structure and adaptation to the North American continent.</title>
        <authorList>
            <person name="Giordano R."/>
            <person name="Donthu R.K."/>
            <person name="Hernandez A.G."/>
            <person name="Wright C.L."/>
            <person name="Zimin A.V."/>
        </authorList>
    </citation>
    <scope>NUCLEOTIDE SEQUENCE [LARGE SCALE GENOMIC DNA]</scope>
    <source>
        <tissue evidence="2">Whole aphids</tissue>
    </source>
</reference>
<feature type="region of interest" description="Disordered" evidence="1">
    <location>
        <begin position="1"/>
        <end position="21"/>
    </location>
</feature>
<proteinExistence type="predicted"/>
<dbReference type="EMBL" id="VYZN01000079">
    <property type="protein sequence ID" value="KAE9523603.1"/>
    <property type="molecule type" value="Genomic_DNA"/>
</dbReference>
<comment type="caution">
    <text evidence="2">The sequence shown here is derived from an EMBL/GenBank/DDBJ whole genome shotgun (WGS) entry which is preliminary data.</text>
</comment>
<evidence type="ECO:0000313" key="2">
    <source>
        <dbReference type="EMBL" id="KAE9523603.1"/>
    </source>
</evidence>